<sequence>MTINNYDYDYLIIGSGFGGSVSACRLTEKGYSVAVMEMGRRWKAEDFAKNNWNTRRWIWRPGMKLFGY</sequence>
<dbReference type="Proteomes" id="UP000280073">
    <property type="component" value="Unassembled WGS sequence"/>
</dbReference>
<dbReference type="InterPro" id="IPR036188">
    <property type="entry name" value="FAD/NAD-bd_sf"/>
</dbReference>
<feature type="non-terminal residue" evidence="6">
    <location>
        <position position="68"/>
    </location>
</feature>
<evidence type="ECO:0000256" key="3">
    <source>
        <dbReference type="ARBA" id="ARBA00022630"/>
    </source>
</evidence>
<dbReference type="PANTHER" id="PTHR47470:SF1">
    <property type="entry name" value="FAD-DEPENDENT OXIDOREDUCTASE 2 FAD BINDING DOMAIN-CONTAINING PROTEIN"/>
    <property type="match status" value="1"/>
</dbReference>
<dbReference type="GO" id="GO:0016491">
    <property type="term" value="F:oxidoreductase activity"/>
    <property type="evidence" value="ECO:0007669"/>
    <property type="project" value="UniProtKB-KW"/>
</dbReference>
<dbReference type="EMBL" id="RFDI01002003">
    <property type="protein sequence ID" value="RSR30661.1"/>
    <property type="molecule type" value="Genomic_DNA"/>
</dbReference>
<organism evidence="6 7">
    <name type="scientific">Acinetobacter baumannii</name>
    <dbReference type="NCBI Taxonomy" id="470"/>
    <lineage>
        <taxon>Bacteria</taxon>
        <taxon>Pseudomonadati</taxon>
        <taxon>Pseudomonadota</taxon>
        <taxon>Gammaproteobacteria</taxon>
        <taxon>Moraxellales</taxon>
        <taxon>Moraxellaceae</taxon>
        <taxon>Acinetobacter</taxon>
        <taxon>Acinetobacter calcoaceticus/baumannii complex</taxon>
    </lineage>
</organism>
<dbReference type="InterPro" id="IPR052542">
    <property type="entry name" value="Cholesterol_Oxidase"/>
</dbReference>
<reference evidence="6 7" key="1">
    <citation type="submission" date="2018-10" db="EMBL/GenBank/DDBJ databases">
        <title>GWAS and RNA-Seq identify cryptic mechanisms of antimicrobial resistance in Acinetobacter baumannii.</title>
        <authorList>
            <person name="Sahl J.W."/>
        </authorList>
    </citation>
    <scope>NUCLEOTIDE SEQUENCE [LARGE SCALE GENOMIC DNA]</scope>
    <source>
        <strain evidence="6 7">TG28175</strain>
    </source>
</reference>
<gene>
    <name evidence="6" type="ORF">EA686_25275</name>
</gene>
<comment type="similarity">
    <text evidence="2">Belongs to the GMC oxidoreductase family.</text>
</comment>
<evidence type="ECO:0000313" key="6">
    <source>
        <dbReference type="EMBL" id="RSR30661.1"/>
    </source>
</evidence>
<evidence type="ECO:0000256" key="4">
    <source>
        <dbReference type="ARBA" id="ARBA00022827"/>
    </source>
</evidence>
<keyword evidence="3" id="KW-0285">Flavoprotein</keyword>
<comment type="cofactor">
    <cofactor evidence="1">
        <name>FAD</name>
        <dbReference type="ChEBI" id="CHEBI:57692"/>
    </cofactor>
</comment>
<evidence type="ECO:0000256" key="5">
    <source>
        <dbReference type="ARBA" id="ARBA00023002"/>
    </source>
</evidence>
<name>A0A3R9U5Q2_ACIBA</name>
<protein>
    <submittedName>
        <fullName evidence="6">FAD-binding protein</fullName>
    </submittedName>
</protein>
<dbReference type="Gene3D" id="3.50.50.60">
    <property type="entry name" value="FAD/NAD(P)-binding domain"/>
    <property type="match status" value="1"/>
</dbReference>
<comment type="caution">
    <text evidence="6">The sequence shown here is derived from an EMBL/GenBank/DDBJ whole genome shotgun (WGS) entry which is preliminary data.</text>
</comment>
<evidence type="ECO:0000313" key="7">
    <source>
        <dbReference type="Proteomes" id="UP000280073"/>
    </source>
</evidence>
<dbReference type="PANTHER" id="PTHR47470">
    <property type="entry name" value="CHOLESTEROL OXIDASE"/>
    <property type="match status" value="1"/>
</dbReference>
<proteinExistence type="inferred from homology"/>
<dbReference type="Pfam" id="PF13450">
    <property type="entry name" value="NAD_binding_8"/>
    <property type="match status" value="1"/>
</dbReference>
<keyword evidence="4" id="KW-0274">FAD</keyword>
<evidence type="ECO:0000256" key="2">
    <source>
        <dbReference type="ARBA" id="ARBA00010790"/>
    </source>
</evidence>
<accession>A0A3R9U5Q2</accession>
<evidence type="ECO:0000256" key="1">
    <source>
        <dbReference type="ARBA" id="ARBA00001974"/>
    </source>
</evidence>
<dbReference type="SUPFAM" id="SSF51905">
    <property type="entry name" value="FAD/NAD(P)-binding domain"/>
    <property type="match status" value="1"/>
</dbReference>
<dbReference type="AlphaFoldDB" id="A0A3R9U5Q2"/>
<keyword evidence="5" id="KW-0560">Oxidoreductase</keyword>